<comment type="caution">
    <text evidence="3">The sequence shown here is derived from an EMBL/GenBank/DDBJ whole genome shotgun (WGS) entry which is preliminary data.</text>
</comment>
<dbReference type="AlphaFoldDB" id="A0A7V8V228"/>
<feature type="domain" description="DUF1559" evidence="2">
    <location>
        <begin position="37"/>
        <end position="330"/>
    </location>
</feature>
<proteinExistence type="predicted"/>
<evidence type="ECO:0000313" key="4">
    <source>
        <dbReference type="Proteomes" id="UP000551616"/>
    </source>
</evidence>
<keyword evidence="4" id="KW-1185">Reference proteome</keyword>
<feature type="transmembrane region" description="Helical" evidence="1">
    <location>
        <begin position="12"/>
        <end position="36"/>
    </location>
</feature>
<reference evidence="3 4" key="1">
    <citation type="submission" date="2020-05" db="EMBL/GenBank/DDBJ databases">
        <title>Bremerella alba sp. nov., a novel planctomycete isolated from the surface of the macroalga Fucus spiralis.</title>
        <authorList>
            <person name="Godinho O."/>
            <person name="Botelho R."/>
            <person name="Albuquerque L."/>
            <person name="Wiegand S."/>
            <person name="Da Costa M.S."/>
            <person name="Lobo-Da-Cunha A."/>
            <person name="Jogler C."/>
            <person name="Lage O.M."/>
        </authorList>
    </citation>
    <scope>NUCLEOTIDE SEQUENCE [LARGE SCALE GENOMIC DNA]</scope>
    <source>
        <strain evidence="3 4">FF15</strain>
    </source>
</reference>
<evidence type="ECO:0000313" key="3">
    <source>
        <dbReference type="EMBL" id="MBA2113474.1"/>
    </source>
</evidence>
<dbReference type="Pfam" id="PF07963">
    <property type="entry name" value="N_methyl"/>
    <property type="match status" value="1"/>
</dbReference>
<dbReference type="PANTHER" id="PTHR30093:SF2">
    <property type="entry name" value="TYPE II SECRETION SYSTEM PROTEIN H"/>
    <property type="match status" value="1"/>
</dbReference>
<dbReference type="EMBL" id="JABRWO010000001">
    <property type="protein sequence ID" value="MBA2113474.1"/>
    <property type="molecule type" value="Genomic_DNA"/>
</dbReference>
<keyword evidence="1" id="KW-0812">Transmembrane</keyword>
<dbReference type="PANTHER" id="PTHR30093">
    <property type="entry name" value="GENERAL SECRETION PATHWAY PROTEIN G"/>
    <property type="match status" value="1"/>
</dbReference>
<dbReference type="Gene3D" id="3.30.700.10">
    <property type="entry name" value="Glycoprotein, Type 4 Pilin"/>
    <property type="match status" value="1"/>
</dbReference>
<dbReference type="InterPro" id="IPR011453">
    <property type="entry name" value="DUF1559"/>
</dbReference>
<organism evidence="3 4">
    <name type="scientific">Bremerella alba</name>
    <dbReference type="NCBI Taxonomy" id="980252"/>
    <lineage>
        <taxon>Bacteria</taxon>
        <taxon>Pseudomonadati</taxon>
        <taxon>Planctomycetota</taxon>
        <taxon>Planctomycetia</taxon>
        <taxon>Pirellulales</taxon>
        <taxon>Pirellulaceae</taxon>
        <taxon>Bremerella</taxon>
    </lineage>
</organism>
<dbReference type="SUPFAM" id="SSF54523">
    <property type="entry name" value="Pili subunits"/>
    <property type="match status" value="1"/>
</dbReference>
<dbReference type="InterPro" id="IPR027558">
    <property type="entry name" value="Pre_pil_HX9DG_C"/>
</dbReference>
<evidence type="ECO:0000259" key="2">
    <source>
        <dbReference type="Pfam" id="PF07596"/>
    </source>
</evidence>
<dbReference type="NCBIfam" id="TIGR02532">
    <property type="entry name" value="IV_pilin_GFxxxE"/>
    <property type="match status" value="1"/>
</dbReference>
<dbReference type="InterPro" id="IPR045584">
    <property type="entry name" value="Pilin-like"/>
</dbReference>
<dbReference type="RefSeq" id="WP_207394943.1">
    <property type="nucleotide sequence ID" value="NZ_JABRWO010000001.1"/>
</dbReference>
<protein>
    <recommendedName>
        <fullName evidence="2">DUF1559 domain-containing protein</fullName>
    </recommendedName>
</protein>
<dbReference type="NCBIfam" id="TIGR04294">
    <property type="entry name" value="pre_pil_HX9DG"/>
    <property type="match status" value="1"/>
</dbReference>
<accession>A0A7V8V228</accession>
<sequence length="350" mass="37996">MKTKRSCSTRAAFTLVELLVVIAIIGVLIALLLPAVQQAREAARRMQCSNNLKQLGLALHNYHDTNGAFPMVSYVDNTNRPASWLVRIWPFIEQSAAYDQCTFNSDWTGIGFDRNWRVTTNVVVDSLNCPSNPMERFLTQASSSAMQSDGAPAEVQYQRADYVGVGGGYNMTGATPSHWYGFHGMNDYNGIFVALDSYNKQTTSFRDITDGTSNTLAVGEQSNFIRSLNTSTGEVTFHDSREYGHRGGAWSGGGGHNGNGSWYGNWEGHSSIRSGINFAHTSGYNNPLGTGNDPGKGGRSGHHTIFTSAHPGGALFVLGDGSTRFVSENITIETLRNLANRADGNVVGEY</sequence>
<gene>
    <name evidence="3" type="ORF">HOV93_06230</name>
</gene>
<dbReference type="Proteomes" id="UP000551616">
    <property type="component" value="Unassembled WGS sequence"/>
</dbReference>
<keyword evidence="1" id="KW-1133">Transmembrane helix</keyword>
<name>A0A7V8V228_9BACT</name>
<keyword evidence="1" id="KW-0472">Membrane</keyword>
<evidence type="ECO:0000256" key="1">
    <source>
        <dbReference type="SAM" id="Phobius"/>
    </source>
</evidence>
<dbReference type="InterPro" id="IPR012902">
    <property type="entry name" value="N_methyl_site"/>
</dbReference>
<dbReference type="Pfam" id="PF07596">
    <property type="entry name" value="SBP_bac_10"/>
    <property type="match status" value="1"/>
</dbReference>